<accession>A0A0F9CA46</accession>
<protein>
    <submittedName>
        <fullName evidence="1">Uncharacterized protein</fullName>
    </submittedName>
</protein>
<comment type="caution">
    <text evidence="1">The sequence shown here is derived from an EMBL/GenBank/DDBJ whole genome shotgun (WGS) entry which is preliminary data.</text>
</comment>
<feature type="non-terminal residue" evidence="1">
    <location>
        <position position="152"/>
    </location>
</feature>
<evidence type="ECO:0000313" key="1">
    <source>
        <dbReference type="EMBL" id="KKK93546.1"/>
    </source>
</evidence>
<proteinExistence type="predicted"/>
<reference evidence="1" key="1">
    <citation type="journal article" date="2015" name="Nature">
        <title>Complex archaea that bridge the gap between prokaryotes and eukaryotes.</title>
        <authorList>
            <person name="Spang A."/>
            <person name="Saw J.H."/>
            <person name="Jorgensen S.L."/>
            <person name="Zaremba-Niedzwiedzka K."/>
            <person name="Martijn J."/>
            <person name="Lind A.E."/>
            <person name="van Eijk R."/>
            <person name="Schleper C."/>
            <person name="Guy L."/>
            <person name="Ettema T.J."/>
        </authorList>
    </citation>
    <scope>NUCLEOTIDE SEQUENCE</scope>
</reference>
<dbReference type="AlphaFoldDB" id="A0A0F9CA46"/>
<name>A0A0F9CA46_9ZZZZ</name>
<gene>
    <name evidence="1" type="ORF">LCGC14_2691790</name>
</gene>
<organism evidence="1">
    <name type="scientific">marine sediment metagenome</name>
    <dbReference type="NCBI Taxonomy" id="412755"/>
    <lineage>
        <taxon>unclassified sequences</taxon>
        <taxon>metagenomes</taxon>
        <taxon>ecological metagenomes</taxon>
    </lineage>
</organism>
<sequence length="152" mass="17305">MADPKYKHVVPNVTRKISASQYNNLLDSIRNILNSMRMFGLTDSSGILLRQHPLLAQSVRLKIFEVQSAAIGDGVYNCYEQTLDATEWDDTVGDDKFDDKNIDSVEVLNLLENDTIGDYTPALGLYDRLQCWRWTDDEGNRRWVGIPIVNPV</sequence>
<dbReference type="EMBL" id="LAZR01047726">
    <property type="protein sequence ID" value="KKK93546.1"/>
    <property type="molecule type" value="Genomic_DNA"/>
</dbReference>